<feature type="region of interest" description="Disordered" evidence="1">
    <location>
        <begin position="178"/>
        <end position="216"/>
    </location>
</feature>
<dbReference type="EMBL" id="HBIZ01045789">
    <property type="protein sequence ID" value="CAE0776652.1"/>
    <property type="molecule type" value="Transcribed_RNA"/>
</dbReference>
<feature type="compositionally biased region" description="Low complexity" evidence="1">
    <location>
        <begin position="178"/>
        <end position="195"/>
    </location>
</feature>
<name>A0A7S4BTU0_CHRCT</name>
<protein>
    <submittedName>
        <fullName evidence="2">Uncharacterized protein</fullName>
    </submittedName>
</protein>
<feature type="compositionally biased region" description="Polar residues" evidence="1">
    <location>
        <begin position="95"/>
        <end position="109"/>
    </location>
</feature>
<feature type="region of interest" description="Disordered" evidence="1">
    <location>
        <begin position="61"/>
        <end position="113"/>
    </location>
</feature>
<evidence type="ECO:0000256" key="1">
    <source>
        <dbReference type="SAM" id="MobiDB-lite"/>
    </source>
</evidence>
<proteinExistence type="predicted"/>
<feature type="compositionally biased region" description="Pro residues" evidence="1">
    <location>
        <begin position="77"/>
        <end position="91"/>
    </location>
</feature>
<dbReference type="AlphaFoldDB" id="A0A7S4BTU0"/>
<reference evidence="2" key="1">
    <citation type="submission" date="2021-01" db="EMBL/GenBank/DDBJ databases">
        <authorList>
            <person name="Corre E."/>
            <person name="Pelletier E."/>
            <person name="Niang G."/>
            <person name="Scheremetjew M."/>
            <person name="Finn R."/>
            <person name="Kale V."/>
            <person name="Holt S."/>
            <person name="Cochrane G."/>
            <person name="Meng A."/>
            <person name="Brown T."/>
            <person name="Cohen L."/>
        </authorList>
    </citation>
    <scope>NUCLEOTIDE SEQUENCE</scope>
    <source>
        <strain evidence="2">CCMP645</strain>
    </source>
</reference>
<evidence type="ECO:0000313" key="2">
    <source>
        <dbReference type="EMBL" id="CAE0776652.1"/>
    </source>
</evidence>
<organism evidence="2">
    <name type="scientific">Chrysotila carterae</name>
    <name type="common">Marine alga</name>
    <name type="synonym">Syracosphaera carterae</name>
    <dbReference type="NCBI Taxonomy" id="13221"/>
    <lineage>
        <taxon>Eukaryota</taxon>
        <taxon>Haptista</taxon>
        <taxon>Haptophyta</taxon>
        <taxon>Prymnesiophyceae</taxon>
        <taxon>Isochrysidales</taxon>
        <taxon>Isochrysidaceae</taxon>
        <taxon>Chrysotila</taxon>
    </lineage>
</organism>
<gene>
    <name evidence="2" type="ORF">PCAR00345_LOCUS29291</name>
</gene>
<accession>A0A7S4BTU0</accession>
<sequence>MSLSVSEAARRRQQQQYALPSIELGAEWQQQWHQHQQQLSARQTPSFASIAQFGLGAAGPSLQLSSSPTLSTSQSPFSPPSCSPTFPPPTVAPNGATQASPRGSASTRCSPLDSARAAVPPAALHLPCASSAPASSAATAGTSLLLKASPARAPPVLGFTFPTASVVAEGDEFAPPSLDSAWASAASAPSAEPASHGSGKYAKKRLLLSNSGRRGS</sequence>
<feature type="compositionally biased region" description="Low complexity" evidence="1">
    <location>
        <begin position="61"/>
        <end position="76"/>
    </location>
</feature>